<evidence type="ECO:0000313" key="2">
    <source>
        <dbReference type="EMBL" id="MQM05719.1"/>
    </source>
</evidence>
<evidence type="ECO:0000313" key="3">
    <source>
        <dbReference type="Proteomes" id="UP000652761"/>
    </source>
</evidence>
<accession>A0A843W8E5</accession>
<name>A0A843W8E5_COLES</name>
<evidence type="ECO:0000256" key="1">
    <source>
        <dbReference type="SAM" id="MobiDB-lite"/>
    </source>
</evidence>
<feature type="region of interest" description="Disordered" evidence="1">
    <location>
        <begin position="1"/>
        <end position="95"/>
    </location>
</feature>
<dbReference type="AlphaFoldDB" id="A0A843W8E5"/>
<feature type="compositionally biased region" description="Basic and acidic residues" evidence="1">
    <location>
        <begin position="80"/>
        <end position="95"/>
    </location>
</feature>
<dbReference type="EMBL" id="NMUH01003466">
    <property type="protein sequence ID" value="MQM05719.1"/>
    <property type="molecule type" value="Genomic_DNA"/>
</dbReference>
<proteinExistence type="predicted"/>
<reference evidence="2" key="1">
    <citation type="submission" date="2017-07" db="EMBL/GenBank/DDBJ databases">
        <title>Taro Niue Genome Assembly and Annotation.</title>
        <authorList>
            <person name="Atibalentja N."/>
            <person name="Keating K."/>
            <person name="Fields C.J."/>
        </authorList>
    </citation>
    <scope>NUCLEOTIDE SEQUENCE</scope>
    <source>
        <strain evidence="2">Niue_2</strain>
        <tissue evidence="2">Leaf</tissue>
    </source>
</reference>
<dbReference type="Proteomes" id="UP000652761">
    <property type="component" value="Unassembled WGS sequence"/>
</dbReference>
<dbReference type="OrthoDB" id="540492at2759"/>
<comment type="caution">
    <text evidence="2">The sequence shown here is derived from an EMBL/GenBank/DDBJ whole genome shotgun (WGS) entry which is preliminary data.</text>
</comment>
<organism evidence="2 3">
    <name type="scientific">Colocasia esculenta</name>
    <name type="common">Wild taro</name>
    <name type="synonym">Arum esculentum</name>
    <dbReference type="NCBI Taxonomy" id="4460"/>
    <lineage>
        <taxon>Eukaryota</taxon>
        <taxon>Viridiplantae</taxon>
        <taxon>Streptophyta</taxon>
        <taxon>Embryophyta</taxon>
        <taxon>Tracheophyta</taxon>
        <taxon>Spermatophyta</taxon>
        <taxon>Magnoliopsida</taxon>
        <taxon>Liliopsida</taxon>
        <taxon>Araceae</taxon>
        <taxon>Aroideae</taxon>
        <taxon>Colocasieae</taxon>
        <taxon>Colocasia</taxon>
    </lineage>
</organism>
<gene>
    <name evidence="2" type="ORF">Taro_038531</name>
</gene>
<protein>
    <submittedName>
        <fullName evidence="2">Uncharacterized protein</fullName>
    </submittedName>
</protein>
<keyword evidence="3" id="KW-1185">Reference proteome</keyword>
<sequence>MGVSSVSAQGKEGRWPPRRKRRAEPDAGARQGKTVVPGGTGAHGRQQTRKGMIGTQGYREGDLKGGASTTDQQPAGGQRAEQERVDVDESNVRAS</sequence>